<dbReference type="InterPro" id="IPR001851">
    <property type="entry name" value="ABC_transp_permease"/>
</dbReference>
<feature type="transmembrane region" description="Helical" evidence="6">
    <location>
        <begin position="166"/>
        <end position="185"/>
    </location>
</feature>
<dbReference type="RefSeq" id="WP_180284790.1">
    <property type="nucleotide sequence ID" value="NZ_JABFDB010000023.1"/>
</dbReference>
<dbReference type="Pfam" id="PF02653">
    <property type="entry name" value="BPD_transp_2"/>
    <property type="match status" value="1"/>
</dbReference>
<evidence type="ECO:0000256" key="3">
    <source>
        <dbReference type="ARBA" id="ARBA00022692"/>
    </source>
</evidence>
<evidence type="ECO:0000313" key="7">
    <source>
        <dbReference type="EMBL" id="NYZ23015.1"/>
    </source>
</evidence>
<evidence type="ECO:0000256" key="2">
    <source>
        <dbReference type="ARBA" id="ARBA00022475"/>
    </source>
</evidence>
<feature type="transmembrane region" description="Helical" evidence="6">
    <location>
        <begin position="89"/>
        <end position="110"/>
    </location>
</feature>
<gene>
    <name evidence="7" type="ORF">HND93_25185</name>
</gene>
<comment type="subcellular location">
    <subcellularLocation>
        <location evidence="1">Cell membrane</location>
        <topology evidence="1">Multi-pass membrane protein</topology>
    </subcellularLocation>
</comment>
<comment type="caution">
    <text evidence="7">The sequence shown here is derived from an EMBL/GenBank/DDBJ whole genome shotgun (WGS) entry which is preliminary data.</text>
</comment>
<proteinExistence type="predicted"/>
<keyword evidence="2" id="KW-1003">Cell membrane</keyword>
<accession>A0ABX2TK56</accession>
<keyword evidence="3 6" id="KW-0812">Transmembrane</keyword>
<evidence type="ECO:0000256" key="5">
    <source>
        <dbReference type="ARBA" id="ARBA00023136"/>
    </source>
</evidence>
<keyword evidence="8" id="KW-1185">Reference proteome</keyword>
<keyword evidence="4 6" id="KW-1133">Transmembrane helix</keyword>
<dbReference type="EMBL" id="JABFDB010000023">
    <property type="protein sequence ID" value="NYZ23015.1"/>
    <property type="molecule type" value="Genomic_DNA"/>
</dbReference>
<feature type="transmembrane region" description="Helical" evidence="6">
    <location>
        <begin position="253"/>
        <end position="275"/>
    </location>
</feature>
<dbReference type="InterPro" id="IPR043428">
    <property type="entry name" value="LivM-like"/>
</dbReference>
<keyword evidence="5 6" id="KW-0472">Membrane</keyword>
<feature type="transmembrane region" description="Helical" evidence="6">
    <location>
        <begin position="217"/>
        <end position="241"/>
    </location>
</feature>
<organism evidence="7 8">
    <name type="scientific">Azospirillum oleiclasticum</name>
    <dbReference type="NCBI Taxonomy" id="2735135"/>
    <lineage>
        <taxon>Bacteria</taxon>
        <taxon>Pseudomonadati</taxon>
        <taxon>Pseudomonadota</taxon>
        <taxon>Alphaproteobacteria</taxon>
        <taxon>Rhodospirillales</taxon>
        <taxon>Azospirillaceae</taxon>
        <taxon>Azospirillum</taxon>
    </lineage>
</organism>
<feature type="transmembrane region" description="Helical" evidence="6">
    <location>
        <begin position="117"/>
        <end position="134"/>
    </location>
</feature>
<evidence type="ECO:0000313" key="8">
    <source>
        <dbReference type="Proteomes" id="UP000584642"/>
    </source>
</evidence>
<reference evidence="7 8" key="1">
    <citation type="submission" date="2020-05" db="EMBL/GenBank/DDBJ databases">
        <title>Azospirillum oleiclasticum sp. nov, a nitrogen-fixing and heavy crude oil-emulsifying bacterium isolated from the crude oil of Yumen Oilfield.</title>
        <authorList>
            <person name="Wu D."/>
            <person name="Cai M."/>
            <person name="Zhang X."/>
        </authorList>
    </citation>
    <scope>NUCLEOTIDE SEQUENCE [LARGE SCALE GENOMIC DNA]</scope>
    <source>
        <strain evidence="7 8">ROY-1-1-2</strain>
    </source>
</reference>
<dbReference type="PANTHER" id="PTHR30482">
    <property type="entry name" value="HIGH-AFFINITY BRANCHED-CHAIN AMINO ACID TRANSPORT SYSTEM PERMEASE"/>
    <property type="match status" value="1"/>
</dbReference>
<sequence length="326" mass="34001">MRRRFLPLLAPRLLARSAAATALFALVPIVTGDDAALYFVMLVMIWSVFALGYDIVFGVTGMLSFGHAAFFGTGAYAASHAMMSAGLGFGPALLAAALAGAAMALVFSVVALRMSGIYLGLTTLMLAELVYVAASVKLRALSGGADGIPGVPRPMPGGLDGFENAVFYWVVLGVFALALAMSEVLRSSPLGQVLRAVRQNPVRVAHLGFTVNRFRMAAFAVSGAYAGVAGALLASLMMYVGPQNLHWKVSGDVLIMTVLGGSGTLLGPVLGVAVVEALRELLSAYTQYWYGLVGLIFILCTLYLPQGLVGLGPRLRAVALRAGGRA</sequence>
<dbReference type="CDD" id="cd06581">
    <property type="entry name" value="TM_PBP1_LivM_like"/>
    <property type="match status" value="1"/>
</dbReference>
<feature type="transmembrane region" description="Helical" evidence="6">
    <location>
        <begin position="63"/>
        <end position="83"/>
    </location>
</feature>
<evidence type="ECO:0000256" key="1">
    <source>
        <dbReference type="ARBA" id="ARBA00004651"/>
    </source>
</evidence>
<evidence type="ECO:0000256" key="4">
    <source>
        <dbReference type="ARBA" id="ARBA00022989"/>
    </source>
</evidence>
<feature type="transmembrane region" description="Helical" evidence="6">
    <location>
        <begin position="287"/>
        <end position="305"/>
    </location>
</feature>
<feature type="transmembrane region" description="Helical" evidence="6">
    <location>
        <begin position="36"/>
        <end position="56"/>
    </location>
</feature>
<name>A0ABX2TK56_9PROT</name>
<evidence type="ECO:0000256" key="6">
    <source>
        <dbReference type="SAM" id="Phobius"/>
    </source>
</evidence>
<protein>
    <submittedName>
        <fullName evidence="7">Branched-chain amino acid ABC transporter permease</fullName>
    </submittedName>
</protein>
<dbReference type="PANTHER" id="PTHR30482:SF17">
    <property type="entry name" value="ABC TRANSPORTER ATP-BINDING PROTEIN"/>
    <property type="match status" value="1"/>
</dbReference>
<dbReference type="Proteomes" id="UP000584642">
    <property type="component" value="Unassembled WGS sequence"/>
</dbReference>